<dbReference type="AlphaFoldDB" id="A1ZZD1"/>
<keyword evidence="2" id="KW-1185">Reference proteome</keyword>
<evidence type="ECO:0000313" key="2">
    <source>
        <dbReference type="Proteomes" id="UP000004095"/>
    </source>
</evidence>
<proteinExistence type="predicted"/>
<gene>
    <name evidence="1" type="ORF">M23134_06314</name>
</gene>
<dbReference type="InterPro" id="IPR025368">
    <property type="entry name" value="DUF4272"/>
</dbReference>
<reference evidence="1 2" key="1">
    <citation type="submission" date="2007-01" db="EMBL/GenBank/DDBJ databases">
        <authorList>
            <person name="Haygood M."/>
            <person name="Podell S."/>
            <person name="Anderson C."/>
            <person name="Hopkinson B."/>
            <person name="Roe K."/>
            <person name="Barbeau K."/>
            <person name="Gaasterland T."/>
            <person name="Ferriera S."/>
            <person name="Johnson J."/>
            <person name="Kravitz S."/>
            <person name="Beeson K."/>
            <person name="Sutton G."/>
            <person name="Rogers Y.-H."/>
            <person name="Friedman R."/>
            <person name="Frazier M."/>
            <person name="Venter J.C."/>
        </authorList>
    </citation>
    <scope>NUCLEOTIDE SEQUENCE [LARGE SCALE GENOMIC DNA]</scope>
    <source>
        <strain evidence="1 2">ATCC 23134</strain>
    </source>
</reference>
<evidence type="ECO:0008006" key="3">
    <source>
        <dbReference type="Google" id="ProtNLM"/>
    </source>
</evidence>
<dbReference type="RefSeq" id="WP_002705179.1">
    <property type="nucleotide sequence ID" value="NZ_AAWS01000076.1"/>
</dbReference>
<dbReference type="eggNOG" id="ENOG502ZC6N">
    <property type="taxonomic scope" value="Bacteria"/>
</dbReference>
<evidence type="ECO:0000313" key="1">
    <source>
        <dbReference type="EMBL" id="EAY24230.1"/>
    </source>
</evidence>
<dbReference type="Pfam" id="PF14094">
    <property type="entry name" value="DUF4272"/>
    <property type="match status" value="1"/>
</dbReference>
<accession>A1ZZD1</accession>
<organism evidence="1 2">
    <name type="scientific">Microscilla marina ATCC 23134</name>
    <dbReference type="NCBI Taxonomy" id="313606"/>
    <lineage>
        <taxon>Bacteria</taxon>
        <taxon>Pseudomonadati</taxon>
        <taxon>Bacteroidota</taxon>
        <taxon>Cytophagia</taxon>
        <taxon>Cytophagales</taxon>
        <taxon>Microscillaceae</taxon>
        <taxon>Microscilla</taxon>
    </lineage>
</organism>
<dbReference type="Proteomes" id="UP000004095">
    <property type="component" value="Unassembled WGS sequence"/>
</dbReference>
<dbReference type="EMBL" id="AAWS01000076">
    <property type="protein sequence ID" value="EAY24230.1"/>
    <property type="molecule type" value="Genomic_DNA"/>
</dbReference>
<comment type="caution">
    <text evidence="1">The sequence shown here is derived from an EMBL/GenBank/DDBJ whole genome shotgun (WGS) entry which is preliminary data.</text>
</comment>
<sequence>MVNVAVRKGLLGTEKKFQLSYRERAKPSYQISELDSPLTQNLAGMLNFVGDLQSTNEEVKGLLMAKIKTLNFECAVLCSPLVRTMLTGFIEQVIQQLDAIVFAQAKVIIGKSKVQQFLDKNLDLILDLNGKCGIDDLSVHINSQYFDAPPENANEAQLARKVGSEKILKAHEVKVNVQLPVIVAEDEVKLRAPHEVAERVTVLAITTSVAFGGLSGEGALNYLAQYKLQEALTPRERAFLQNPTEELKSQETWKCEGIWTLMWALGVVDELSFPDTLANLNDIPVEQYPIGENKNPRDFIESMTTLRDKSEVLNTNDLYYRMHWACVDARIARQAMKAVHPGVVYERHYALNWLINYRNQPWDEVTCDT</sequence>
<protein>
    <recommendedName>
        <fullName evidence="3">DUF4272 domain-containing protein</fullName>
    </recommendedName>
</protein>
<name>A1ZZD1_MICM2</name>
<dbReference type="OrthoDB" id="4399984at2"/>